<name>A0A5P0ZZX8_9LACO</name>
<dbReference type="InterPro" id="IPR012341">
    <property type="entry name" value="6hp_glycosidase-like_sf"/>
</dbReference>
<dbReference type="AlphaFoldDB" id="A0A5P0ZZX8"/>
<dbReference type="SUPFAM" id="SSF48208">
    <property type="entry name" value="Six-hairpin glycosidases"/>
    <property type="match status" value="1"/>
</dbReference>
<evidence type="ECO:0000256" key="2">
    <source>
        <dbReference type="ARBA" id="ARBA00022676"/>
    </source>
</evidence>
<keyword evidence="9" id="KW-0378">Hydrolase</keyword>
<dbReference type="PANTHER" id="PTHR11051">
    <property type="entry name" value="GLYCOSYL HYDROLASE-RELATED"/>
    <property type="match status" value="1"/>
</dbReference>
<sequence>MKPLFLSIAADQISYDNNENFTDRKSYTFNSELELKENLELFKKQIHNSIDAIVITSQGESQLKENIFNYQNKKVDFANALENVFHVPVINNIEETENEDLTELVEKETKYSAWHLDYYGLDHGKRQYGQESMQTIGNGYFGLRGTYLEAKADDDNYPGTYVAGVFNQLGTPINGRNIINEDLVNLPNAQYVTFKIDDGEYFKIDENLIKESLRSLDMKTGVLTITQLIELADGKKLKVIEKKVADLNNFHDYYLQYSIQPLNFSGKIKILTEIDATVTNTNVERYRNLANKHLATDEIKNDNKTQLLFAHTNQSNIKIGIKAAIDYQNINNPSYAVDNGPEVASQTIEFDGKEGQIYTFEKAVAIFTSLETQKNLPEIIQKHQFQPDFETAENSAQLAWKDIWKKENIVVAGDITAQKLLHLNSYSMTCAAQTKANENLDVSIGSRGLTGEGYRGHIFWDELFDMNFYVLHSPKLVKALLMYRYNRLGAAMDYASDDDFQGAMYPWQSGMYGDEQSQEVHLNPITNKWDPDNSRKQRHVSLAVAYNVLTYYNISQDEEFMQEFGLEILLNIAKLWISMAQLDENTGRYSIKNVMGPDEFHEGYPGKDNEGLKNNAYTNIMVSWLFKKLAQLLKDQPSDVASENLQRSRFTSQDVEKLDDIRQNLKLDFKDDILGQFEGYFDLKRLDFEKYRQQYGNISRMDRILKAHNDSPDNYQVAKQADTLMALFNLREEDFFQIMDDLGYPVKNTDKFMNDNIKYYIERTTHGSTLSRIVYSMLLSRIDDDKTAWKLFYEALTSDYYDIQGGTTAEGIHLGVMGATLSVVTSVFAGVDTRGDTLEINPNVPEQWEEIDFNINFKGANIAFQITQDTATIRSDKDLDVKYTDKNLPLTANQEIELTY</sequence>
<dbReference type="InterPro" id="IPR017045">
    <property type="entry name" value="Malt_Pase/Glycosyl_Hdrlase"/>
</dbReference>
<evidence type="ECO:0000259" key="8">
    <source>
        <dbReference type="Pfam" id="PF03636"/>
    </source>
</evidence>
<dbReference type="RefSeq" id="WP_153522822.1">
    <property type="nucleotide sequence ID" value="NZ_VDFO01000067.1"/>
</dbReference>
<dbReference type="Pfam" id="PF03636">
    <property type="entry name" value="Glyco_hydro_65N"/>
    <property type="match status" value="1"/>
</dbReference>
<dbReference type="GO" id="GO:0004553">
    <property type="term" value="F:hydrolase activity, hydrolyzing O-glycosyl compounds"/>
    <property type="evidence" value="ECO:0007669"/>
    <property type="project" value="TreeGrafter"/>
</dbReference>
<accession>A0A5P0ZZX8</accession>
<keyword evidence="2" id="KW-0328">Glycosyltransferase</keyword>
<dbReference type="InterPro" id="IPR005196">
    <property type="entry name" value="Glyco_hydro_65_N"/>
</dbReference>
<dbReference type="EMBL" id="VDFO01000067">
    <property type="protein sequence ID" value="MQS98580.1"/>
    <property type="molecule type" value="Genomic_DNA"/>
</dbReference>
<feature type="binding site" evidence="5">
    <location>
        <begin position="719"/>
        <end position="720"/>
    </location>
    <ligand>
        <name>substrate</name>
    </ligand>
</feature>
<dbReference type="GO" id="GO:0016757">
    <property type="term" value="F:glycosyltransferase activity"/>
    <property type="evidence" value="ECO:0007669"/>
    <property type="project" value="UniProtKB-KW"/>
</dbReference>
<comment type="caution">
    <text evidence="9">The sequence shown here is derived from an EMBL/GenBank/DDBJ whole genome shotgun (WGS) entry which is preliminary data.</text>
</comment>
<dbReference type="InterPro" id="IPR011013">
    <property type="entry name" value="Gal_mutarotase_sf_dom"/>
</dbReference>
<feature type="domain" description="Glycoside hydrolase family 65 central catalytic" evidence="6">
    <location>
        <begin position="433"/>
        <end position="821"/>
    </location>
</feature>
<proteinExistence type="inferred from homology"/>
<dbReference type="Gene3D" id="2.60.420.10">
    <property type="entry name" value="Maltose phosphorylase, domain 3"/>
    <property type="match status" value="1"/>
</dbReference>
<dbReference type="Pfam" id="PF03632">
    <property type="entry name" value="Glyco_hydro_65m"/>
    <property type="match status" value="1"/>
</dbReference>
<dbReference type="PIRSF" id="PIRSF036289">
    <property type="entry name" value="Glycosyl_hydrolase_malt_phosph"/>
    <property type="match status" value="1"/>
</dbReference>
<evidence type="ECO:0000259" key="7">
    <source>
        <dbReference type="Pfam" id="PF03633"/>
    </source>
</evidence>
<dbReference type="GO" id="GO:0030246">
    <property type="term" value="F:carbohydrate binding"/>
    <property type="evidence" value="ECO:0007669"/>
    <property type="project" value="InterPro"/>
</dbReference>
<evidence type="ECO:0000256" key="4">
    <source>
        <dbReference type="PIRSR" id="PIRSR036289-50"/>
    </source>
</evidence>
<evidence type="ECO:0000313" key="9">
    <source>
        <dbReference type="EMBL" id="MQS98580.1"/>
    </source>
</evidence>
<dbReference type="GO" id="GO:0005975">
    <property type="term" value="P:carbohydrate metabolic process"/>
    <property type="evidence" value="ECO:0007669"/>
    <property type="project" value="InterPro"/>
</dbReference>
<dbReference type="InterPro" id="IPR005195">
    <property type="entry name" value="Glyco_hydro_65_M"/>
</dbReference>
<feature type="domain" description="Glycoside hydrolase family 65 N-terminal" evidence="8">
    <location>
        <begin position="125"/>
        <end position="369"/>
    </location>
</feature>
<evidence type="ECO:0000256" key="3">
    <source>
        <dbReference type="ARBA" id="ARBA00022679"/>
    </source>
</evidence>
<protein>
    <submittedName>
        <fullName evidence="9">Glycoside hydrolase family 65 protein</fullName>
    </submittedName>
</protein>
<evidence type="ECO:0000256" key="1">
    <source>
        <dbReference type="ARBA" id="ARBA00006768"/>
    </source>
</evidence>
<dbReference type="OrthoDB" id="9758855at2"/>
<gene>
    <name evidence="9" type="ORF">FHL05_12030</name>
</gene>
<dbReference type="Gene3D" id="2.70.98.40">
    <property type="entry name" value="Glycoside hydrolase, family 65, N-terminal domain"/>
    <property type="match status" value="1"/>
</dbReference>
<organism evidence="9 10">
    <name type="scientific">Companilactobacillus halodurans</name>
    <dbReference type="NCBI Taxonomy" id="2584183"/>
    <lineage>
        <taxon>Bacteria</taxon>
        <taxon>Bacillati</taxon>
        <taxon>Bacillota</taxon>
        <taxon>Bacilli</taxon>
        <taxon>Lactobacillales</taxon>
        <taxon>Lactobacillaceae</taxon>
        <taxon>Companilactobacillus</taxon>
    </lineage>
</organism>
<feature type="binding site" evidence="5">
    <location>
        <begin position="460"/>
        <end position="461"/>
    </location>
    <ligand>
        <name>substrate</name>
    </ligand>
</feature>
<dbReference type="SUPFAM" id="SSF74650">
    <property type="entry name" value="Galactose mutarotase-like"/>
    <property type="match status" value="1"/>
</dbReference>
<comment type="similarity">
    <text evidence="1">Belongs to the glycosyl hydrolase 65 family.</text>
</comment>
<dbReference type="InterPro" id="IPR005194">
    <property type="entry name" value="Glyco_hydro_65_C"/>
</dbReference>
<evidence type="ECO:0000259" key="6">
    <source>
        <dbReference type="Pfam" id="PF03632"/>
    </source>
</evidence>
<keyword evidence="3" id="KW-0808">Transferase</keyword>
<dbReference type="Gene3D" id="1.50.10.10">
    <property type="match status" value="1"/>
</dbReference>
<evidence type="ECO:0000256" key="5">
    <source>
        <dbReference type="PIRSR" id="PIRSR036289-51"/>
    </source>
</evidence>
<dbReference type="InterPro" id="IPR037018">
    <property type="entry name" value="GH65_N"/>
</dbReference>
<feature type="domain" description="Glycoside hydrolase family 65 C-terminal" evidence="7">
    <location>
        <begin position="833"/>
        <end position="887"/>
    </location>
</feature>
<dbReference type="Pfam" id="PF03633">
    <property type="entry name" value="Glyco_hydro_65C"/>
    <property type="match status" value="1"/>
</dbReference>
<reference evidence="9 10" key="1">
    <citation type="journal article" date="2019" name="Syst. Appl. Microbiol.">
        <title>Polyphasic characterization of two novel Lactobacillus spp. isolated from blown salami packages: Description of Lactobacillus halodurans sp. nov. and Lactobacillus salsicarnum sp. nov.</title>
        <authorList>
            <person name="Schuster J.A."/>
            <person name="Klingl A."/>
            <person name="Vogel R.F."/>
            <person name="Ehrmann M.A."/>
        </authorList>
    </citation>
    <scope>NUCLEOTIDE SEQUENCE [LARGE SCALE GENOMIC DNA]</scope>
    <source>
        <strain evidence="9 10">TMW 1.1920</strain>
    </source>
</reference>
<evidence type="ECO:0000313" key="10">
    <source>
        <dbReference type="Proteomes" id="UP000371423"/>
    </source>
</evidence>
<dbReference type="PANTHER" id="PTHR11051:SF8">
    <property type="entry name" value="PROTEIN-GLUCOSYLGALACTOSYLHYDROXYLYSINE GLUCOSIDASE"/>
    <property type="match status" value="1"/>
</dbReference>
<keyword evidence="10" id="KW-1185">Reference proteome</keyword>
<feature type="active site" description="Proton donor" evidence="4">
    <location>
        <position position="599"/>
    </location>
</feature>
<dbReference type="Proteomes" id="UP000371423">
    <property type="component" value="Unassembled WGS sequence"/>
</dbReference>
<dbReference type="InterPro" id="IPR008928">
    <property type="entry name" value="6-hairpin_glycosidase_sf"/>
</dbReference>